<sequence length="545" mass="55397">MPRQPVSTSSGTGTNTGPGTAALAAGAFSSGPGSVSADSDERLTRLAEEVLAVGCDLLAHSVACGAVATSRLVMGLLFSHGPWIQHLAASASGGAGAGGPFASAASGGPEGGRSASLLRSVLECCRSANESGHTLLHLAVLSRSAAMLRLVAVSWPLELGLPLEELNRPDRSGRSPVDYLMSYAGASAGGSVSGDDAFEREAEALLLSLGPAAANEGVAERVVATGPAPPSLRSSLAAALPLQSNSGPSSPSVAGLAWLPSAVANLASGVALAGLMDGQAGTTDGLGLSDGGRSSSDSPTAPRPAAPTMWRRLRVVLLGFRSPALEASYQTYKAARCRQQDILGLALHSIIMLPLIARTLSLWPAGGSLNAVEAVHLLPLLLATAVHVLTLALALFMPKFSRRRNKLLLLRAVLDIVLGLLIVCPGGRHGASRLPASDSWSGPWTGSCARGGALLQLAAFVHAVLELLWPLPTVAPSRQPCGGGGRVMPTAVYIASCLLVCLTVSLATDAYTRCRFVRGAQRAGTRVEPSGVPALASVSVSGSRS</sequence>
<feature type="region of interest" description="Disordered" evidence="1">
    <location>
        <begin position="283"/>
        <end position="305"/>
    </location>
</feature>
<feature type="transmembrane region" description="Helical" evidence="2">
    <location>
        <begin position="490"/>
        <end position="508"/>
    </location>
</feature>
<keyword evidence="2" id="KW-1133">Transmembrane helix</keyword>
<evidence type="ECO:0000313" key="4">
    <source>
        <dbReference type="Proteomes" id="UP000075714"/>
    </source>
</evidence>
<keyword evidence="4" id="KW-1185">Reference proteome</keyword>
<keyword evidence="2" id="KW-0472">Membrane</keyword>
<evidence type="ECO:0000313" key="3">
    <source>
        <dbReference type="EMBL" id="KXZ49548.1"/>
    </source>
</evidence>
<name>A0A150GI97_GONPE</name>
<comment type="caution">
    <text evidence="3">The sequence shown here is derived from an EMBL/GenBank/DDBJ whole genome shotgun (WGS) entry which is preliminary data.</text>
</comment>
<feature type="transmembrane region" description="Helical" evidence="2">
    <location>
        <begin position="408"/>
        <end position="431"/>
    </location>
</feature>
<protein>
    <submittedName>
        <fullName evidence="3">Uncharacterized protein</fullName>
    </submittedName>
</protein>
<accession>A0A150GI97</accession>
<feature type="region of interest" description="Disordered" evidence="1">
    <location>
        <begin position="1"/>
        <end position="24"/>
    </location>
</feature>
<dbReference type="EMBL" id="LSYV01000021">
    <property type="protein sequence ID" value="KXZ49548.1"/>
    <property type="molecule type" value="Genomic_DNA"/>
</dbReference>
<feature type="compositionally biased region" description="Low complexity" evidence="1">
    <location>
        <begin position="283"/>
        <end position="298"/>
    </location>
</feature>
<dbReference type="OrthoDB" id="553161at2759"/>
<feature type="transmembrane region" description="Helical" evidence="2">
    <location>
        <begin position="375"/>
        <end position="396"/>
    </location>
</feature>
<dbReference type="AlphaFoldDB" id="A0A150GI97"/>
<gene>
    <name evidence="3" type="ORF">GPECTOR_20g402</name>
</gene>
<reference evidence="4" key="1">
    <citation type="journal article" date="2016" name="Nat. Commun.">
        <title>The Gonium pectorale genome demonstrates co-option of cell cycle regulation during the evolution of multicellularity.</title>
        <authorList>
            <person name="Hanschen E.R."/>
            <person name="Marriage T.N."/>
            <person name="Ferris P.J."/>
            <person name="Hamaji T."/>
            <person name="Toyoda A."/>
            <person name="Fujiyama A."/>
            <person name="Neme R."/>
            <person name="Noguchi H."/>
            <person name="Minakuchi Y."/>
            <person name="Suzuki M."/>
            <person name="Kawai-Toyooka H."/>
            <person name="Smith D.R."/>
            <person name="Sparks H."/>
            <person name="Anderson J."/>
            <person name="Bakaric R."/>
            <person name="Luria V."/>
            <person name="Karger A."/>
            <person name="Kirschner M.W."/>
            <person name="Durand P.M."/>
            <person name="Michod R.E."/>
            <person name="Nozaki H."/>
            <person name="Olson B.J."/>
        </authorList>
    </citation>
    <scope>NUCLEOTIDE SEQUENCE [LARGE SCALE GENOMIC DNA]</scope>
    <source>
        <strain evidence="4">NIES-2863</strain>
    </source>
</reference>
<keyword evidence="2" id="KW-0812">Transmembrane</keyword>
<dbReference type="Proteomes" id="UP000075714">
    <property type="component" value="Unassembled WGS sequence"/>
</dbReference>
<organism evidence="3 4">
    <name type="scientific">Gonium pectorale</name>
    <name type="common">Green alga</name>
    <dbReference type="NCBI Taxonomy" id="33097"/>
    <lineage>
        <taxon>Eukaryota</taxon>
        <taxon>Viridiplantae</taxon>
        <taxon>Chlorophyta</taxon>
        <taxon>core chlorophytes</taxon>
        <taxon>Chlorophyceae</taxon>
        <taxon>CS clade</taxon>
        <taxon>Chlamydomonadales</taxon>
        <taxon>Volvocaceae</taxon>
        <taxon>Gonium</taxon>
    </lineage>
</organism>
<feature type="compositionally biased region" description="Low complexity" evidence="1">
    <location>
        <begin position="7"/>
        <end position="24"/>
    </location>
</feature>
<evidence type="ECO:0000256" key="2">
    <source>
        <dbReference type="SAM" id="Phobius"/>
    </source>
</evidence>
<feature type="transmembrane region" description="Helical" evidence="2">
    <location>
        <begin position="342"/>
        <end position="363"/>
    </location>
</feature>
<evidence type="ECO:0000256" key="1">
    <source>
        <dbReference type="SAM" id="MobiDB-lite"/>
    </source>
</evidence>
<proteinExistence type="predicted"/>